<feature type="compositionally biased region" description="Low complexity" evidence="1">
    <location>
        <begin position="57"/>
        <end position="74"/>
    </location>
</feature>
<dbReference type="Proteomes" id="UP000325313">
    <property type="component" value="Unassembled WGS sequence"/>
</dbReference>
<dbReference type="GO" id="GO:0045053">
    <property type="term" value="P:protein retention in Golgi apparatus"/>
    <property type="evidence" value="ECO:0007669"/>
    <property type="project" value="TreeGrafter"/>
</dbReference>
<comment type="caution">
    <text evidence="3">The sequence shown here is derived from an EMBL/GenBank/DDBJ whole genome shotgun (WGS) entry which is preliminary data.</text>
</comment>
<dbReference type="GO" id="GO:0035091">
    <property type="term" value="F:phosphatidylinositol binding"/>
    <property type="evidence" value="ECO:0007669"/>
    <property type="project" value="InterPro"/>
</dbReference>
<feature type="region of interest" description="Disordered" evidence="1">
    <location>
        <begin position="241"/>
        <end position="260"/>
    </location>
</feature>
<evidence type="ECO:0000256" key="1">
    <source>
        <dbReference type="SAM" id="MobiDB-lite"/>
    </source>
</evidence>
<dbReference type="EMBL" id="VDEP01000405">
    <property type="protein sequence ID" value="KAA1088838.1"/>
    <property type="molecule type" value="Genomic_DNA"/>
</dbReference>
<feature type="region of interest" description="Disordered" evidence="1">
    <location>
        <begin position="52"/>
        <end position="118"/>
    </location>
</feature>
<dbReference type="GO" id="GO:0005768">
    <property type="term" value="C:endosome"/>
    <property type="evidence" value="ECO:0007669"/>
    <property type="project" value="TreeGrafter"/>
</dbReference>
<feature type="compositionally biased region" description="Polar residues" evidence="1">
    <location>
        <begin position="75"/>
        <end position="94"/>
    </location>
</feature>
<name>A0A5B0NLM1_PUCGR</name>
<dbReference type="Gene3D" id="3.30.1520.10">
    <property type="entry name" value="Phox-like domain"/>
    <property type="match status" value="1"/>
</dbReference>
<proteinExistence type="predicted"/>
<feature type="compositionally biased region" description="Basic and acidic residues" evidence="1">
    <location>
        <begin position="241"/>
        <end position="259"/>
    </location>
</feature>
<dbReference type="GO" id="GO:0005829">
    <property type="term" value="C:cytosol"/>
    <property type="evidence" value="ECO:0007669"/>
    <property type="project" value="GOC"/>
</dbReference>
<dbReference type="InterPro" id="IPR036871">
    <property type="entry name" value="PX_dom_sf"/>
</dbReference>
<dbReference type="PANTHER" id="PTHR10555:SF170">
    <property type="entry name" value="FI18122P1"/>
    <property type="match status" value="1"/>
</dbReference>
<accession>A0A5B0NLM1</accession>
<evidence type="ECO:0000313" key="3">
    <source>
        <dbReference type="EMBL" id="KAA1088838.1"/>
    </source>
</evidence>
<evidence type="ECO:0000259" key="2">
    <source>
        <dbReference type="Pfam" id="PF00787"/>
    </source>
</evidence>
<feature type="region of interest" description="Disordered" evidence="1">
    <location>
        <begin position="275"/>
        <end position="303"/>
    </location>
</feature>
<organism evidence="3 4">
    <name type="scientific">Puccinia graminis f. sp. tritici</name>
    <dbReference type="NCBI Taxonomy" id="56615"/>
    <lineage>
        <taxon>Eukaryota</taxon>
        <taxon>Fungi</taxon>
        <taxon>Dikarya</taxon>
        <taxon>Basidiomycota</taxon>
        <taxon>Pucciniomycotina</taxon>
        <taxon>Pucciniomycetes</taxon>
        <taxon>Pucciniales</taxon>
        <taxon>Pucciniaceae</taxon>
        <taxon>Puccinia</taxon>
    </lineage>
</organism>
<protein>
    <submittedName>
        <fullName evidence="3">Vacuolar protein sorting-associated protein 5</fullName>
    </submittedName>
</protein>
<dbReference type="GO" id="GO:0042147">
    <property type="term" value="P:retrograde transport, endosome to Golgi"/>
    <property type="evidence" value="ECO:0007669"/>
    <property type="project" value="TreeGrafter"/>
</dbReference>
<evidence type="ECO:0000313" key="4">
    <source>
        <dbReference type="Proteomes" id="UP000325313"/>
    </source>
</evidence>
<dbReference type="AlphaFoldDB" id="A0A5B0NLM1"/>
<sequence>MWVAYHHHLSSFTHSAAITTTELDHDYQTSPDQRLFKLNNDQLESSYLEPCQDLIPSSSSSSSNQFNYQSTNSSPSQLTQSVAEQKAFLSNNKKQQQQQQGRVPLSRPNSSSFPGPNLAQYPAPTLVPTAPLPLYKFSVGNPQKIGMKNDIHTVYTVRTVAMDPRPSVPPIPDKNLRHWFQEGFIAARRVALELFLQKTVNNPMLTLSSAVVPEAAQDPHPSLSTPDPTVENLTRDLNLNRDHESSLSPSESHHQHDVLQEQQSLIVPDDAAVWADMSKSDPSPPSSSQLENHTGLPSHDHEDHPSFHSLFFSSFFYYNSI</sequence>
<dbReference type="Pfam" id="PF00787">
    <property type="entry name" value="PX"/>
    <property type="match status" value="1"/>
</dbReference>
<gene>
    <name evidence="3" type="primary">VPS5_4</name>
    <name evidence="3" type="ORF">PGTUg99_031752</name>
</gene>
<dbReference type="SUPFAM" id="SSF64268">
    <property type="entry name" value="PX domain"/>
    <property type="match status" value="1"/>
</dbReference>
<dbReference type="PANTHER" id="PTHR10555">
    <property type="entry name" value="SORTING NEXIN"/>
    <property type="match status" value="1"/>
</dbReference>
<feature type="domain" description="PX" evidence="2">
    <location>
        <begin position="167"/>
        <end position="210"/>
    </location>
</feature>
<reference evidence="3 4" key="1">
    <citation type="submission" date="2019-05" db="EMBL/GenBank/DDBJ databases">
        <title>Emergence of the Ug99 lineage of the wheat stem rust pathogen through somatic hybridization.</title>
        <authorList>
            <person name="Li F."/>
            <person name="Upadhyaya N.M."/>
            <person name="Sperschneider J."/>
            <person name="Matny O."/>
            <person name="Nguyen-Phuc H."/>
            <person name="Mago R."/>
            <person name="Raley C."/>
            <person name="Miller M.E."/>
            <person name="Silverstein K.A.T."/>
            <person name="Henningsen E."/>
            <person name="Hirsch C.D."/>
            <person name="Visser B."/>
            <person name="Pretorius Z.A."/>
            <person name="Steffenson B.J."/>
            <person name="Schwessinger B."/>
            <person name="Dodds P.N."/>
            <person name="Figueroa M."/>
        </authorList>
    </citation>
    <scope>NUCLEOTIDE SEQUENCE [LARGE SCALE GENOMIC DNA]</scope>
    <source>
        <strain evidence="3 4">Ug99</strain>
    </source>
</reference>
<dbReference type="InterPro" id="IPR001683">
    <property type="entry name" value="PX_dom"/>
</dbReference>